<reference evidence="5 6" key="1">
    <citation type="submission" date="2020-06" db="EMBL/GenBank/DDBJ databases">
        <title>Transcriptomic and genomic resources for Thalictrum thalictroides and T. hernandezii: Facilitating candidate gene discovery in an emerging model plant lineage.</title>
        <authorList>
            <person name="Arias T."/>
            <person name="Riano-Pachon D.M."/>
            <person name="Di Stilio V.S."/>
        </authorList>
    </citation>
    <scope>NUCLEOTIDE SEQUENCE [LARGE SCALE GENOMIC DNA]</scope>
    <source>
        <strain evidence="6">cv. WT478/WT964</strain>
        <tissue evidence="5">Leaves</tissue>
    </source>
</reference>
<dbReference type="AlphaFoldDB" id="A0A7J6WWF1"/>
<evidence type="ECO:0000256" key="2">
    <source>
        <dbReference type="ARBA" id="ARBA00023242"/>
    </source>
</evidence>
<keyword evidence="2" id="KW-0539">Nucleus</keyword>
<organism evidence="5 6">
    <name type="scientific">Thalictrum thalictroides</name>
    <name type="common">Rue-anemone</name>
    <name type="synonym">Anemone thalictroides</name>
    <dbReference type="NCBI Taxonomy" id="46969"/>
    <lineage>
        <taxon>Eukaryota</taxon>
        <taxon>Viridiplantae</taxon>
        <taxon>Streptophyta</taxon>
        <taxon>Embryophyta</taxon>
        <taxon>Tracheophyta</taxon>
        <taxon>Spermatophyta</taxon>
        <taxon>Magnoliopsida</taxon>
        <taxon>Ranunculales</taxon>
        <taxon>Ranunculaceae</taxon>
        <taxon>Thalictroideae</taxon>
        <taxon>Thalictrum</taxon>
    </lineage>
</organism>
<dbReference type="GO" id="GO:0046540">
    <property type="term" value="C:U4/U6 x U5 tri-snRNP complex"/>
    <property type="evidence" value="ECO:0007669"/>
    <property type="project" value="InterPro"/>
</dbReference>
<keyword evidence="6" id="KW-1185">Reference proteome</keyword>
<dbReference type="EMBL" id="JABWDY010008988">
    <property type="protein sequence ID" value="KAF5201761.1"/>
    <property type="molecule type" value="Genomic_DNA"/>
</dbReference>
<dbReference type="PANTHER" id="PTHR13904:SF0">
    <property type="entry name" value="U4_U6 SMALL NUCLEAR RIBONUCLEOPROTEIN PRP31"/>
    <property type="match status" value="1"/>
</dbReference>
<evidence type="ECO:0000313" key="5">
    <source>
        <dbReference type="EMBL" id="KAF5201761.1"/>
    </source>
</evidence>
<proteinExistence type="predicted"/>
<dbReference type="InterPro" id="IPR019175">
    <property type="entry name" value="Prp31_C"/>
</dbReference>
<dbReference type="PANTHER" id="PTHR13904">
    <property type="entry name" value="PRE-MRNA SPLICING FACTOR PRP31"/>
    <property type="match status" value="1"/>
</dbReference>
<feature type="domain" description="Nop" evidence="4">
    <location>
        <begin position="27"/>
        <end position="124"/>
    </location>
</feature>
<keyword evidence="3 5" id="KW-0687">Ribonucleoprotein</keyword>
<evidence type="ECO:0000256" key="1">
    <source>
        <dbReference type="ARBA" id="ARBA00004123"/>
    </source>
</evidence>
<dbReference type="GO" id="GO:0005687">
    <property type="term" value="C:U4 snRNP"/>
    <property type="evidence" value="ECO:0007669"/>
    <property type="project" value="TreeGrafter"/>
</dbReference>
<evidence type="ECO:0000256" key="3">
    <source>
        <dbReference type="ARBA" id="ARBA00023274"/>
    </source>
</evidence>
<sequence length="124" mass="13640">MVLHRALTLDLAKWNVLAFLETRMGYISPNLSAIVGSAVAAKLMGTAGGLSALAKIPAYSEPKKRRGGCRLRKMKERYAVTDMRKLANIMQFGVPEESSLGNYKCPCLFPEKLDVLHCGVKLQD</sequence>
<protein>
    <submittedName>
        <fullName evidence="5">U4/U6 small nuclear ribonucleoprotein Prp31-like protein</fullName>
    </submittedName>
</protein>
<dbReference type="InterPro" id="IPR002687">
    <property type="entry name" value="Nop_dom"/>
</dbReference>
<dbReference type="InterPro" id="IPR036070">
    <property type="entry name" value="Nop_dom_sf"/>
</dbReference>
<name>A0A7J6WWF1_THATH</name>
<comment type="subcellular location">
    <subcellularLocation>
        <location evidence="1">Nucleus</location>
    </subcellularLocation>
</comment>
<dbReference type="InterPro" id="IPR042239">
    <property type="entry name" value="Nop_C"/>
</dbReference>
<evidence type="ECO:0000259" key="4">
    <source>
        <dbReference type="PROSITE" id="PS51358"/>
    </source>
</evidence>
<dbReference type="GO" id="GO:0000244">
    <property type="term" value="P:spliceosomal tri-snRNP complex assembly"/>
    <property type="evidence" value="ECO:0007669"/>
    <property type="project" value="InterPro"/>
</dbReference>
<accession>A0A7J6WWF1</accession>
<dbReference type="Gene3D" id="1.10.246.90">
    <property type="entry name" value="Nop domain"/>
    <property type="match status" value="1"/>
</dbReference>
<comment type="caution">
    <text evidence="5">The sequence shown here is derived from an EMBL/GenBank/DDBJ whole genome shotgun (WGS) entry which is preliminary data.</text>
</comment>
<dbReference type="InterPro" id="IPR027105">
    <property type="entry name" value="Prp31"/>
</dbReference>
<dbReference type="Proteomes" id="UP000554482">
    <property type="component" value="Unassembled WGS sequence"/>
</dbReference>
<gene>
    <name evidence="5" type="ORF">FRX31_008652</name>
</gene>
<dbReference type="PROSITE" id="PS51358">
    <property type="entry name" value="NOP"/>
    <property type="match status" value="1"/>
</dbReference>
<dbReference type="Pfam" id="PF01798">
    <property type="entry name" value="Nop"/>
    <property type="match status" value="1"/>
</dbReference>
<dbReference type="OrthoDB" id="1939095at2759"/>
<evidence type="ECO:0000313" key="6">
    <source>
        <dbReference type="Proteomes" id="UP000554482"/>
    </source>
</evidence>
<dbReference type="SUPFAM" id="SSF89124">
    <property type="entry name" value="Nop domain"/>
    <property type="match status" value="1"/>
</dbReference>
<dbReference type="GO" id="GO:0071011">
    <property type="term" value="C:precatalytic spliceosome"/>
    <property type="evidence" value="ECO:0007669"/>
    <property type="project" value="TreeGrafter"/>
</dbReference>
<dbReference type="Pfam" id="PF09785">
    <property type="entry name" value="Prp31_C"/>
    <property type="match status" value="1"/>
</dbReference>